<organism evidence="4 5">
    <name type="scientific">Enemella dayhoffiae</name>
    <dbReference type="NCBI Taxonomy" id="2016507"/>
    <lineage>
        <taxon>Bacteria</taxon>
        <taxon>Bacillati</taxon>
        <taxon>Actinomycetota</taxon>
        <taxon>Actinomycetes</taxon>
        <taxon>Propionibacteriales</taxon>
        <taxon>Propionibacteriaceae</taxon>
        <taxon>Enemella</taxon>
    </lineage>
</organism>
<dbReference type="SUPFAM" id="SSF75304">
    <property type="entry name" value="Amidase signature (AS) enzymes"/>
    <property type="match status" value="1"/>
</dbReference>
<evidence type="ECO:0000259" key="3">
    <source>
        <dbReference type="Pfam" id="PF01425"/>
    </source>
</evidence>
<reference evidence="4 5" key="1">
    <citation type="submission" date="2017-07" db="EMBL/GenBank/DDBJ databases">
        <title>Draft whole genome sequences of clinical Proprionibacteriaceae strains.</title>
        <authorList>
            <person name="Bernier A.-M."/>
            <person name="Bernard K."/>
            <person name="Domingo M.-C."/>
        </authorList>
    </citation>
    <scope>NUCLEOTIDE SEQUENCE [LARGE SCALE GENOMIC DNA]</scope>
    <source>
        <strain evidence="4 5">NML 130396</strain>
    </source>
</reference>
<dbReference type="InterPro" id="IPR023631">
    <property type="entry name" value="Amidase_dom"/>
</dbReference>
<dbReference type="PROSITE" id="PS00571">
    <property type="entry name" value="AMIDASES"/>
    <property type="match status" value="1"/>
</dbReference>
<keyword evidence="5" id="KW-1185">Reference proteome</keyword>
<evidence type="ECO:0000256" key="1">
    <source>
        <dbReference type="ARBA" id="ARBA00009199"/>
    </source>
</evidence>
<sequence length="465" mass="47661">MNNDTALQLARRIANRELSVTEVTEAALATAHADELGAYTFIADEDALATAAELDRRLVAGETPGPLFGVPCPVKDLAQVAGWPFEAGSVAFAGNRAEVDSGIVTRLREAGLVLIGKTATPEFGLPCYTEPVGRTPASTPFDRRRGAGGSSGGAGAAVAGGSVPIAHGSDGGGSIRIPAAACGLVGLKATRGRVSLGPLGVDGPGLVSEGVLTRDVSDTAAALTALAPGWPGDPYPPGPVPDFLAGLGKPGRLRIGVLTDPVIVDQAPVHPEALAAVRRTIGLLEELGHQVGAAPRPFGEAEWAAFTALWSVGALGVPVPEELESSLRPLTRWLRGLGRETSGQAYAAALTAAQRTTRNTALAWDEFDAVLTPTLAQPPAVHGELCDEQDPAGDFTAQCRFTPWTSIANLTGRPSLSLPLHTADVDGTALPFGVLLTGRWGEDGLLLALGAQLEAANGGWPTPGE</sequence>
<gene>
    <name evidence="4" type="ORF">CGZ93_15465</name>
</gene>
<proteinExistence type="inferred from homology"/>
<dbReference type="PANTHER" id="PTHR11895:SF7">
    <property type="entry name" value="GLUTAMYL-TRNA(GLN) AMIDOTRANSFERASE SUBUNIT A, MITOCHONDRIAL"/>
    <property type="match status" value="1"/>
</dbReference>
<comment type="caution">
    <text evidence="4">The sequence shown here is derived from an EMBL/GenBank/DDBJ whole genome shotgun (WGS) entry which is preliminary data.</text>
</comment>
<dbReference type="InterPro" id="IPR000120">
    <property type="entry name" value="Amidase"/>
</dbReference>
<feature type="region of interest" description="Disordered" evidence="2">
    <location>
        <begin position="134"/>
        <end position="153"/>
    </location>
</feature>
<dbReference type="RefSeq" id="WP_094365052.1">
    <property type="nucleotide sequence ID" value="NZ_NMVQ01000044.1"/>
</dbReference>
<dbReference type="AlphaFoldDB" id="A0A255GXQ2"/>
<protein>
    <submittedName>
        <fullName evidence="4">Amidase</fullName>
    </submittedName>
</protein>
<dbReference type="Pfam" id="PF01425">
    <property type="entry name" value="Amidase"/>
    <property type="match status" value="1"/>
</dbReference>
<dbReference type="Gene3D" id="3.90.1300.10">
    <property type="entry name" value="Amidase signature (AS) domain"/>
    <property type="match status" value="1"/>
</dbReference>
<evidence type="ECO:0000313" key="5">
    <source>
        <dbReference type="Proteomes" id="UP000216311"/>
    </source>
</evidence>
<name>A0A255GXQ2_9ACTN</name>
<accession>A0A255GXQ2</accession>
<dbReference type="GO" id="GO:0003824">
    <property type="term" value="F:catalytic activity"/>
    <property type="evidence" value="ECO:0007669"/>
    <property type="project" value="InterPro"/>
</dbReference>
<dbReference type="Proteomes" id="UP000216311">
    <property type="component" value="Unassembled WGS sequence"/>
</dbReference>
<dbReference type="PANTHER" id="PTHR11895">
    <property type="entry name" value="TRANSAMIDASE"/>
    <property type="match status" value="1"/>
</dbReference>
<dbReference type="InterPro" id="IPR036928">
    <property type="entry name" value="AS_sf"/>
</dbReference>
<dbReference type="InterPro" id="IPR020556">
    <property type="entry name" value="Amidase_CS"/>
</dbReference>
<feature type="domain" description="Amidase" evidence="3">
    <location>
        <begin position="22"/>
        <end position="447"/>
    </location>
</feature>
<comment type="similarity">
    <text evidence="1">Belongs to the amidase family.</text>
</comment>
<dbReference type="EMBL" id="NMVQ01000044">
    <property type="protein sequence ID" value="OYO18384.1"/>
    <property type="molecule type" value="Genomic_DNA"/>
</dbReference>
<dbReference type="OrthoDB" id="5175573at2"/>
<evidence type="ECO:0000313" key="4">
    <source>
        <dbReference type="EMBL" id="OYO18384.1"/>
    </source>
</evidence>
<evidence type="ECO:0000256" key="2">
    <source>
        <dbReference type="SAM" id="MobiDB-lite"/>
    </source>
</evidence>